<reference evidence="3" key="1">
    <citation type="submission" date="2020-05" db="EMBL/GenBank/DDBJ databases">
        <title>WGS assembly of Panicum virgatum.</title>
        <authorList>
            <person name="Lovell J.T."/>
            <person name="Jenkins J."/>
            <person name="Shu S."/>
            <person name="Juenger T.E."/>
            <person name="Schmutz J."/>
        </authorList>
    </citation>
    <scope>NUCLEOTIDE SEQUENCE</scope>
    <source>
        <strain evidence="3">AP13</strain>
    </source>
</reference>
<feature type="non-terminal residue" evidence="3">
    <location>
        <position position="423"/>
    </location>
</feature>
<feature type="region of interest" description="Disordered" evidence="1">
    <location>
        <begin position="217"/>
        <end position="292"/>
    </location>
</feature>
<dbReference type="AlphaFoldDB" id="A0A8T0NKQ5"/>
<evidence type="ECO:0000313" key="3">
    <source>
        <dbReference type="EMBL" id="KAG2550017.1"/>
    </source>
</evidence>
<dbReference type="PANTHER" id="PTHR33087">
    <property type="entry name" value="OS07G0539200 PROTEIN"/>
    <property type="match status" value="1"/>
</dbReference>
<protein>
    <recommendedName>
        <fullName evidence="2">CCHC-type domain-containing protein</fullName>
    </recommendedName>
</protein>
<dbReference type="SMART" id="SM00343">
    <property type="entry name" value="ZnF_C2HC"/>
    <property type="match status" value="2"/>
</dbReference>
<feature type="compositionally biased region" description="Basic and acidic residues" evidence="1">
    <location>
        <begin position="217"/>
        <end position="238"/>
    </location>
</feature>
<dbReference type="InterPro" id="IPR036875">
    <property type="entry name" value="Znf_CCHC_sf"/>
</dbReference>
<feature type="compositionally biased region" description="Low complexity" evidence="1">
    <location>
        <begin position="1"/>
        <end position="22"/>
    </location>
</feature>
<dbReference type="InterPro" id="IPR053253">
    <property type="entry name" value="Sex_diff_modulator"/>
</dbReference>
<proteinExistence type="predicted"/>
<dbReference type="GO" id="GO:0003676">
    <property type="term" value="F:nucleic acid binding"/>
    <property type="evidence" value="ECO:0007669"/>
    <property type="project" value="InterPro"/>
</dbReference>
<feature type="domain" description="CCHC-type" evidence="2">
    <location>
        <begin position="207"/>
        <end position="223"/>
    </location>
</feature>
<dbReference type="GO" id="GO:0008270">
    <property type="term" value="F:zinc ion binding"/>
    <property type="evidence" value="ECO:0007669"/>
    <property type="project" value="InterPro"/>
</dbReference>
<dbReference type="InterPro" id="IPR001878">
    <property type="entry name" value="Znf_CCHC"/>
</dbReference>
<dbReference type="Proteomes" id="UP000823388">
    <property type="component" value="Chromosome 9K"/>
</dbReference>
<gene>
    <name evidence="3" type="ORF">PVAP13_9KG281639</name>
</gene>
<organism evidence="3 4">
    <name type="scientific">Panicum virgatum</name>
    <name type="common">Blackwell switchgrass</name>
    <dbReference type="NCBI Taxonomy" id="38727"/>
    <lineage>
        <taxon>Eukaryota</taxon>
        <taxon>Viridiplantae</taxon>
        <taxon>Streptophyta</taxon>
        <taxon>Embryophyta</taxon>
        <taxon>Tracheophyta</taxon>
        <taxon>Spermatophyta</taxon>
        <taxon>Magnoliopsida</taxon>
        <taxon>Liliopsida</taxon>
        <taxon>Poales</taxon>
        <taxon>Poaceae</taxon>
        <taxon>PACMAD clade</taxon>
        <taxon>Panicoideae</taxon>
        <taxon>Panicodae</taxon>
        <taxon>Paniceae</taxon>
        <taxon>Panicinae</taxon>
        <taxon>Panicum</taxon>
        <taxon>Panicum sect. Hiantes</taxon>
    </lineage>
</organism>
<feature type="domain" description="CCHC-type" evidence="2">
    <location>
        <begin position="188"/>
        <end position="204"/>
    </location>
</feature>
<feature type="region of interest" description="Disordered" evidence="1">
    <location>
        <begin position="86"/>
        <end position="124"/>
    </location>
</feature>
<feature type="compositionally biased region" description="Basic residues" evidence="1">
    <location>
        <begin position="245"/>
        <end position="278"/>
    </location>
</feature>
<accession>A0A8T0NKQ5</accession>
<evidence type="ECO:0000259" key="2">
    <source>
        <dbReference type="SMART" id="SM00343"/>
    </source>
</evidence>
<sequence>PSPAAAATPSPAGAAAPACADPATPPQCTTSFTASSQHPIPFLWPFHPHPTTTSQIWPPLQDPVDFMPDSSLSYADAVRSRRFVDFKGEQRNHQPGRPPFTEGRSYSPSRHAARREPRSGGPAWVAPAAARRVNHSPDPGWGKVRPRYWWRRKENASPHPAPRRHAAGHRAPSTSLALDSFKWKTAGRCFVCLSTSHRASACRDPIRCFSCRGSGHREAHCRERRPPPRPRGRQDARPHPLPSRSRPRVRQAVPARRRGSSPTRRRLPPPPRRTHTSKMARIGDPSTRPDEATYLVPTSLDLEQEVQEWGGMALVVTAISAPPTTGPKEIEAVVLDELCLRRGDVTVSRHQPEPFLIKFNKKEHAEEAASMARLKHHGIIINVRPWHSLHAALGAALFFRVRLCLEGVPVHAWNPELIERIVG</sequence>
<dbReference type="SUPFAM" id="SSF57756">
    <property type="entry name" value="Retrovirus zinc finger-like domains"/>
    <property type="match status" value="1"/>
</dbReference>
<dbReference type="EMBL" id="CM029053">
    <property type="protein sequence ID" value="KAG2550017.1"/>
    <property type="molecule type" value="Genomic_DNA"/>
</dbReference>
<feature type="region of interest" description="Disordered" evidence="1">
    <location>
        <begin position="1"/>
        <end position="34"/>
    </location>
</feature>
<feature type="non-terminal residue" evidence="3">
    <location>
        <position position="1"/>
    </location>
</feature>
<name>A0A8T0NKQ5_PANVG</name>
<evidence type="ECO:0000313" key="4">
    <source>
        <dbReference type="Proteomes" id="UP000823388"/>
    </source>
</evidence>
<keyword evidence="4" id="KW-1185">Reference proteome</keyword>
<dbReference type="PANTHER" id="PTHR33087:SF21">
    <property type="entry name" value="OS03G0782100 PROTEIN"/>
    <property type="match status" value="1"/>
</dbReference>
<dbReference type="Gene3D" id="4.10.60.10">
    <property type="entry name" value="Zinc finger, CCHC-type"/>
    <property type="match status" value="1"/>
</dbReference>
<evidence type="ECO:0000256" key="1">
    <source>
        <dbReference type="SAM" id="MobiDB-lite"/>
    </source>
</evidence>
<comment type="caution">
    <text evidence="3">The sequence shown here is derived from an EMBL/GenBank/DDBJ whole genome shotgun (WGS) entry which is preliminary data.</text>
</comment>